<evidence type="ECO:0000313" key="1">
    <source>
        <dbReference type="EMBL" id="KKL81063.1"/>
    </source>
</evidence>
<comment type="caution">
    <text evidence="1">The sequence shown here is derived from an EMBL/GenBank/DDBJ whole genome shotgun (WGS) entry which is preliminary data.</text>
</comment>
<gene>
    <name evidence="1" type="ORF">LCGC14_1998510</name>
</gene>
<protein>
    <submittedName>
        <fullName evidence="1">Uncharacterized protein</fullName>
    </submittedName>
</protein>
<dbReference type="EMBL" id="LAZR01022671">
    <property type="protein sequence ID" value="KKL81063.1"/>
    <property type="molecule type" value="Genomic_DNA"/>
</dbReference>
<name>A0A0F9F454_9ZZZZ</name>
<organism evidence="1">
    <name type="scientific">marine sediment metagenome</name>
    <dbReference type="NCBI Taxonomy" id="412755"/>
    <lineage>
        <taxon>unclassified sequences</taxon>
        <taxon>metagenomes</taxon>
        <taxon>ecological metagenomes</taxon>
    </lineage>
</organism>
<reference evidence="1" key="1">
    <citation type="journal article" date="2015" name="Nature">
        <title>Complex archaea that bridge the gap between prokaryotes and eukaryotes.</title>
        <authorList>
            <person name="Spang A."/>
            <person name="Saw J.H."/>
            <person name="Jorgensen S.L."/>
            <person name="Zaremba-Niedzwiedzka K."/>
            <person name="Martijn J."/>
            <person name="Lind A.E."/>
            <person name="van Eijk R."/>
            <person name="Schleper C."/>
            <person name="Guy L."/>
            <person name="Ettema T.J."/>
        </authorList>
    </citation>
    <scope>NUCLEOTIDE SEQUENCE</scope>
</reference>
<dbReference type="AlphaFoldDB" id="A0A0F9F454"/>
<proteinExistence type="predicted"/>
<sequence length="162" mass="18989">MEKHKKCIVIFLIFIALLYLAIDITKAVKGERPIFFQRWRQIDMGYTKKMEIKSYLLTDDGAARLFQNPQKEISQPEQNELYNNNVNVVLRVKNLKRKTAWGTISYKIGNKRLFVDVINIIGESDKFNNYVISVGNIITSDEKTLPKNLDAKFRILYTRDRL</sequence>
<accession>A0A0F9F454</accession>